<dbReference type="AlphaFoldDB" id="A0A061HG00"/>
<feature type="compositionally biased region" description="Low complexity" evidence="1">
    <location>
        <begin position="126"/>
        <end position="149"/>
    </location>
</feature>
<evidence type="ECO:0000256" key="1">
    <source>
        <dbReference type="SAM" id="MobiDB-lite"/>
    </source>
</evidence>
<proteinExistence type="predicted"/>
<evidence type="ECO:0000313" key="3">
    <source>
        <dbReference type="Proteomes" id="UP000053664"/>
    </source>
</evidence>
<dbReference type="PANTHER" id="PTHR31303">
    <property type="entry name" value="CTP-DEPENDENT DIACYLGLYCEROL KINASE 1"/>
    <property type="match status" value="1"/>
</dbReference>
<dbReference type="HOGENOM" id="CLU_031477_5_0_1"/>
<dbReference type="KEGG" id="pfp:PFL1_02740"/>
<feature type="region of interest" description="Disordered" evidence="1">
    <location>
        <begin position="106"/>
        <end position="175"/>
    </location>
</feature>
<feature type="compositionally biased region" description="Low complexity" evidence="1">
    <location>
        <begin position="15"/>
        <end position="31"/>
    </location>
</feature>
<organism evidence="2 3">
    <name type="scientific">Pseudozyma flocculosa PF-1</name>
    <dbReference type="NCBI Taxonomy" id="1277687"/>
    <lineage>
        <taxon>Eukaryota</taxon>
        <taxon>Fungi</taxon>
        <taxon>Dikarya</taxon>
        <taxon>Basidiomycota</taxon>
        <taxon>Ustilaginomycotina</taxon>
        <taxon>Ustilaginomycetes</taxon>
        <taxon>Ustilaginales</taxon>
        <taxon>Ustilaginaceae</taxon>
        <taxon>Pseudozyma</taxon>
    </lineage>
</organism>
<reference evidence="2 3" key="1">
    <citation type="journal article" date="2013" name="Plant Cell">
        <title>The transition from a phytopathogenic smut ancestor to an anamorphic biocontrol agent deciphered by comparative whole-genome analysis.</title>
        <authorList>
            <person name="Lefebvre F."/>
            <person name="Joly D.L."/>
            <person name="Labbe C."/>
            <person name="Teichmann B."/>
            <person name="Linning R."/>
            <person name="Belzile F."/>
            <person name="Bakkeren G."/>
            <person name="Belanger R.R."/>
        </authorList>
    </citation>
    <scope>NUCLEOTIDE SEQUENCE [LARGE SCALE GENOMIC DNA]</scope>
    <source>
        <strain evidence="2 3">PF-1</strain>
    </source>
</reference>
<dbReference type="GO" id="GO:0006654">
    <property type="term" value="P:phosphatidic acid biosynthetic process"/>
    <property type="evidence" value="ECO:0007669"/>
    <property type="project" value="TreeGrafter"/>
</dbReference>
<dbReference type="RefSeq" id="XP_007878446.1">
    <property type="nucleotide sequence ID" value="XM_007880255.1"/>
</dbReference>
<evidence type="ECO:0008006" key="4">
    <source>
        <dbReference type="Google" id="ProtNLM"/>
    </source>
</evidence>
<dbReference type="GO" id="GO:0004143">
    <property type="term" value="F:ATP-dependent diacylglycerol kinase activity"/>
    <property type="evidence" value="ECO:0007669"/>
    <property type="project" value="InterPro"/>
</dbReference>
<gene>
    <name evidence="2" type="ORF">PFL1_02740</name>
</gene>
<feature type="compositionally biased region" description="Polar residues" evidence="1">
    <location>
        <begin position="1"/>
        <end position="14"/>
    </location>
</feature>
<dbReference type="GO" id="GO:0005789">
    <property type="term" value="C:endoplasmic reticulum membrane"/>
    <property type="evidence" value="ECO:0007669"/>
    <property type="project" value="TreeGrafter"/>
</dbReference>
<dbReference type="Proteomes" id="UP000053664">
    <property type="component" value="Unassembled WGS sequence"/>
</dbReference>
<dbReference type="eggNOG" id="KOG4453">
    <property type="taxonomic scope" value="Eukaryota"/>
</dbReference>
<dbReference type="OrthoDB" id="5673at2759"/>
<dbReference type="PANTHER" id="PTHR31303:SF1">
    <property type="entry name" value="CTP-DEPENDENT DIACYLGLYCEROL KINASE 1"/>
    <property type="match status" value="1"/>
</dbReference>
<dbReference type="EMBL" id="KE361630">
    <property type="protein sequence ID" value="EPQ29521.1"/>
    <property type="molecule type" value="Genomic_DNA"/>
</dbReference>
<name>A0A061HG00_9BASI</name>
<dbReference type="GeneID" id="19316855"/>
<sequence>MVDTSASGHSAARTSSPEPLADAAAAPSTSTAPPPATAKKLNRQRSSSLQKGAAVLRALSRAESDFDRQQILLAQASGSDPAAATIPTQDGSAIDDDAAAIAAAGAGASNGAPNTDPASSLRKRGAAASASATSTSSPSSSGDRPPASATSDTTVQPDRKRDRVKATALPTSQPTKKSWEIPRKIFHSSIGGLVLYLYLSNTDLRVIVRNLSYFLGIVVTADVIRLNNADFEALYEKVLGFLMRESEKEKVNGVVWYLVGVITSLHFFPEDIACVSIMILSWCDTAASTFGRLFGRYTPPLPSPPFARRKSTAGFLAAIVSGALTSYLFWCTSIASSGERPNGISWSGSGPAHPAVFGTLRAGGLAPGSTTGWMGLARGFSAQSGAGLLPSSAAGAGVVAGQYLGAESIAAGKLGTDAVLPSLSSTTAAAGDVPGMPWWMLTLGSGIVAGVAEGLELGGVDDNLSLPILSATGIWAMLFTWGKVASLWR</sequence>
<dbReference type="InterPro" id="IPR037997">
    <property type="entry name" value="Dgk1-like"/>
</dbReference>
<evidence type="ECO:0000313" key="2">
    <source>
        <dbReference type="EMBL" id="EPQ29521.1"/>
    </source>
</evidence>
<protein>
    <recommendedName>
        <fullName evidence="4">Phosphatidate cytidylyltransferase</fullName>
    </recommendedName>
</protein>
<feature type="region of interest" description="Disordered" evidence="1">
    <location>
        <begin position="1"/>
        <end position="50"/>
    </location>
</feature>
<accession>A0A061HG00</accession>